<dbReference type="EMBL" id="CAJJDN010000100">
    <property type="protein sequence ID" value="CAD8112399.1"/>
    <property type="molecule type" value="Genomic_DNA"/>
</dbReference>
<accession>A0A8S1Q9N4</accession>
<evidence type="ECO:0000313" key="1">
    <source>
        <dbReference type="EMBL" id="CAD8112399.1"/>
    </source>
</evidence>
<name>A0A8S1Q9N4_9CILI</name>
<reference evidence="1" key="1">
    <citation type="submission" date="2021-01" db="EMBL/GenBank/DDBJ databases">
        <authorList>
            <consortium name="Genoscope - CEA"/>
            <person name="William W."/>
        </authorList>
    </citation>
    <scope>NUCLEOTIDE SEQUENCE</scope>
</reference>
<evidence type="ECO:0000313" key="2">
    <source>
        <dbReference type="Proteomes" id="UP000692954"/>
    </source>
</evidence>
<organism evidence="1 2">
    <name type="scientific">Paramecium sonneborni</name>
    <dbReference type="NCBI Taxonomy" id="65129"/>
    <lineage>
        <taxon>Eukaryota</taxon>
        <taxon>Sar</taxon>
        <taxon>Alveolata</taxon>
        <taxon>Ciliophora</taxon>
        <taxon>Intramacronucleata</taxon>
        <taxon>Oligohymenophorea</taxon>
        <taxon>Peniculida</taxon>
        <taxon>Parameciidae</taxon>
        <taxon>Paramecium</taxon>
    </lineage>
</organism>
<sequence length="112" mass="13088">MDIIITIIYAKNLAQNVSKIFVKSFKVNGIEKIKNKLENEIIYEYTDSINVKIFWLQVKNNVMMEINKIMMAARIVDFLRIGCLSCDCKNICLAGIFMEMFQQQLIFMALHK</sequence>
<dbReference type="AlphaFoldDB" id="A0A8S1Q9N4"/>
<dbReference type="Proteomes" id="UP000692954">
    <property type="component" value="Unassembled WGS sequence"/>
</dbReference>
<keyword evidence="2" id="KW-1185">Reference proteome</keyword>
<protein>
    <submittedName>
        <fullName evidence="1">Uncharacterized protein</fullName>
    </submittedName>
</protein>
<proteinExistence type="predicted"/>
<gene>
    <name evidence="1" type="ORF">PSON_ATCC_30995.1.T1000186</name>
</gene>
<comment type="caution">
    <text evidence="1">The sequence shown here is derived from an EMBL/GenBank/DDBJ whole genome shotgun (WGS) entry which is preliminary data.</text>
</comment>